<accession>A0A481YS48</accession>
<gene>
    <name evidence="1" type="ORF">LCMAC101_03620</name>
</gene>
<dbReference type="EMBL" id="MK500327">
    <property type="protein sequence ID" value="QBK85767.1"/>
    <property type="molecule type" value="Genomic_DNA"/>
</dbReference>
<reference evidence="1" key="1">
    <citation type="journal article" date="2019" name="MBio">
        <title>Virus Genomes from Deep Sea Sediments Expand the Ocean Megavirome and Support Independent Origins of Viral Gigantism.</title>
        <authorList>
            <person name="Backstrom D."/>
            <person name="Yutin N."/>
            <person name="Jorgensen S.L."/>
            <person name="Dharamshi J."/>
            <person name="Homa F."/>
            <person name="Zaremba-Niedwiedzka K."/>
            <person name="Spang A."/>
            <person name="Wolf Y.I."/>
            <person name="Koonin E.V."/>
            <person name="Ettema T.J."/>
        </authorList>
    </citation>
    <scope>NUCLEOTIDE SEQUENCE</scope>
</reference>
<protein>
    <submittedName>
        <fullName evidence="1">Uncharacterized protein</fullName>
    </submittedName>
</protein>
<name>A0A481YS48_9VIRU</name>
<proteinExistence type="predicted"/>
<evidence type="ECO:0000313" key="1">
    <source>
        <dbReference type="EMBL" id="QBK85767.1"/>
    </source>
</evidence>
<sequence length="178" mass="21153">MDGYDPTKEIPCELCGKNFYRSGRNTRHFYCRPCGYCGAEPQGTRDIRITRPFFTLFGMVVWKRFTPWDCKCLDNLDHKKYSELLTHTFIQYAKLGRTWIEMRKIVKDKGSFLDYDFILEELKKTVEPGGFDMQSERNSLDAIIYNRQLEIYEEIREIMDVPEGINIKRNQNNSTQDF</sequence>
<organism evidence="1">
    <name type="scientific">Marseillevirus LCMAC101</name>
    <dbReference type="NCBI Taxonomy" id="2506602"/>
    <lineage>
        <taxon>Viruses</taxon>
        <taxon>Varidnaviria</taxon>
        <taxon>Bamfordvirae</taxon>
        <taxon>Nucleocytoviricota</taxon>
        <taxon>Megaviricetes</taxon>
        <taxon>Pimascovirales</taxon>
        <taxon>Pimascovirales incertae sedis</taxon>
        <taxon>Marseilleviridae</taxon>
    </lineage>
</organism>